<evidence type="ECO:0000259" key="3">
    <source>
        <dbReference type="Pfam" id="PF15711"/>
    </source>
</evidence>
<organism>
    <name type="scientific">Branchiostoma floridae</name>
    <name type="common">Florida lancelet</name>
    <name type="synonym">Amphioxus</name>
    <dbReference type="NCBI Taxonomy" id="7739"/>
    <lineage>
        <taxon>Eukaryota</taxon>
        <taxon>Metazoa</taxon>
        <taxon>Chordata</taxon>
        <taxon>Cephalochordata</taxon>
        <taxon>Leptocardii</taxon>
        <taxon>Amphioxiformes</taxon>
        <taxon>Branchiostomatidae</taxon>
        <taxon>Branchiostoma</taxon>
    </lineage>
</organism>
<dbReference type="InterPro" id="IPR039477">
    <property type="entry name" value="ILEI/PANDER_dom"/>
</dbReference>
<evidence type="ECO:0000313" key="4">
    <source>
        <dbReference type="EMBL" id="EEN68412.1"/>
    </source>
</evidence>
<evidence type="ECO:0008006" key="5">
    <source>
        <dbReference type="Google" id="ProtNLM"/>
    </source>
</evidence>
<dbReference type="SUPFAM" id="SSF49785">
    <property type="entry name" value="Galactose-binding domain-like"/>
    <property type="match status" value="1"/>
</dbReference>
<feature type="domain" description="ILEI/PANDER" evidence="3">
    <location>
        <begin position="112"/>
        <end position="171"/>
    </location>
</feature>
<protein>
    <recommendedName>
        <fullName evidence="5">F5/8 type C domain-containing protein</fullName>
    </recommendedName>
</protein>
<accession>C3XU38</accession>
<dbReference type="InterPro" id="IPR000421">
    <property type="entry name" value="FA58C"/>
</dbReference>
<evidence type="ECO:0000256" key="1">
    <source>
        <dbReference type="SAM" id="SignalP"/>
    </source>
</evidence>
<sequence>MATARLLAALAIFGVLGLKFAGVKGAPAPSEQKVDPILRSSINLVQTDLKDVRRYMHQIEAASSANQESPISSSTVAHTRIVSACIDDKVYRKGKSVVSINGREYTSRYGNVNIVTFNQTTGQVTGQVAFDTSRGQGGDMRVYLDQIPPDRVVLIAIRDVAVSVLPTATDHKLIEDFQLRLTNSTKADEENWFEKDTSWVIEETGTPHVSHGHVYDAAKVLDGRGGTLWNPGGEGRYYNNWNIEFDFQAFYQISSIRIHNYGDWTHDVTKFVLQASYKVEPYEWIDAVFGELQDTRNVRVQEFGGFSTTARFWRFLVQETGNGYQPWLCELDFFGYKTPMMASFASIVKKGSKTSWAIVDSNMIVDGATVIETVIPLDG</sequence>
<dbReference type="EMBL" id="GG666464">
    <property type="protein sequence ID" value="EEN68412.1"/>
    <property type="molecule type" value="Genomic_DNA"/>
</dbReference>
<dbReference type="InParanoid" id="C3XU38"/>
<keyword evidence="1" id="KW-0732">Signal</keyword>
<dbReference type="InterPro" id="IPR008979">
    <property type="entry name" value="Galactose-bd-like_sf"/>
</dbReference>
<evidence type="ECO:0000259" key="2">
    <source>
        <dbReference type="Pfam" id="PF00754"/>
    </source>
</evidence>
<gene>
    <name evidence="4" type="ORF">BRAFLDRAFT_121962</name>
</gene>
<dbReference type="Pfam" id="PF15711">
    <property type="entry name" value="ILEI"/>
    <property type="match status" value="1"/>
</dbReference>
<feature type="chain" id="PRO_5002934303" description="F5/8 type C domain-containing protein" evidence="1">
    <location>
        <begin position="26"/>
        <end position="379"/>
    </location>
</feature>
<proteinExistence type="predicted"/>
<feature type="signal peptide" evidence="1">
    <location>
        <begin position="1"/>
        <end position="25"/>
    </location>
</feature>
<reference evidence="4" key="1">
    <citation type="journal article" date="2008" name="Nature">
        <title>The amphioxus genome and the evolution of the chordate karyotype.</title>
        <authorList>
            <consortium name="US DOE Joint Genome Institute (JGI-PGF)"/>
            <person name="Putnam N.H."/>
            <person name="Butts T."/>
            <person name="Ferrier D.E.K."/>
            <person name="Furlong R.F."/>
            <person name="Hellsten U."/>
            <person name="Kawashima T."/>
            <person name="Robinson-Rechavi M."/>
            <person name="Shoguchi E."/>
            <person name="Terry A."/>
            <person name="Yu J.-K."/>
            <person name="Benito-Gutierrez E.L."/>
            <person name="Dubchak I."/>
            <person name="Garcia-Fernandez J."/>
            <person name="Gibson-Brown J.J."/>
            <person name="Grigoriev I.V."/>
            <person name="Horton A.C."/>
            <person name="de Jong P.J."/>
            <person name="Jurka J."/>
            <person name="Kapitonov V.V."/>
            <person name="Kohara Y."/>
            <person name="Kuroki Y."/>
            <person name="Lindquist E."/>
            <person name="Lucas S."/>
            <person name="Osoegawa K."/>
            <person name="Pennacchio L.A."/>
            <person name="Salamov A.A."/>
            <person name="Satou Y."/>
            <person name="Sauka-Spengler T."/>
            <person name="Schmutz J."/>
            <person name="Shin-I T."/>
            <person name="Toyoda A."/>
            <person name="Bronner-Fraser M."/>
            <person name="Fujiyama A."/>
            <person name="Holland L.Z."/>
            <person name="Holland P.W.H."/>
            <person name="Satoh N."/>
            <person name="Rokhsar D.S."/>
        </authorList>
    </citation>
    <scope>NUCLEOTIDE SEQUENCE [LARGE SCALE GENOMIC DNA]</scope>
    <source>
        <strain evidence="4">S238N-H82</strain>
        <tissue evidence="4">Testes</tissue>
    </source>
</reference>
<dbReference type="AlphaFoldDB" id="C3XU38"/>
<dbReference type="Gene3D" id="2.60.120.260">
    <property type="entry name" value="Galactose-binding domain-like"/>
    <property type="match status" value="1"/>
</dbReference>
<dbReference type="Pfam" id="PF00754">
    <property type="entry name" value="F5_F8_type_C"/>
    <property type="match status" value="1"/>
</dbReference>
<feature type="domain" description="F5/8 type C" evidence="2">
    <location>
        <begin position="213"/>
        <end position="327"/>
    </location>
</feature>
<name>C3XU38_BRAFL</name>